<name>G5SMN9_9BACT</name>
<dbReference type="Proteomes" id="UP000003598">
    <property type="component" value="Unassembled WGS sequence"/>
</dbReference>
<gene>
    <name evidence="1" type="ORF">HMPREF9441_00615</name>
</gene>
<sequence length="54" mass="6304">MCKGSTNHRIKQKETVEYASGDGLFMFFHHNTLYIKSFRRRKKANGENKVKAAE</sequence>
<comment type="caution">
    <text evidence="1">The sequence shown here is derived from an EMBL/GenBank/DDBJ whole genome shotgun (WGS) entry which is preliminary data.</text>
</comment>
<dbReference type="PATRIC" id="fig|762968.3.peg.547"/>
<organism evidence="1 2">
    <name type="scientific">Paraprevotella clara YIT 11840</name>
    <dbReference type="NCBI Taxonomy" id="762968"/>
    <lineage>
        <taxon>Bacteria</taxon>
        <taxon>Pseudomonadati</taxon>
        <taxon>Bacteroidota</taxon>
        <taxon>Bacteroidia</taxon>
        <taxon>Bacteroidales</taxon>
        <taxon>Prevotellaceae</taxon>
        <taxon>Paraprevotella</taxon>
    </lineage>
</organism>
<accession>G5SMN9</accession>
<evidence type="ECO:0000313" key="1">
    <source>
        <dbReference type="EMBL" id="EHH01477.1"/>
    </source>
</evidence>
<dbReference type="HOGENOM" id="CLU_3046204_0_0_10"/>
<proteinExistence type="predicted"/>
<keyword evidence="2" id="KW-1185">Reference proteome</keyword>
<dbReference type="EMBL" id="AFFY01000007">
    <property type="protein sequence ID" value="EHH01477.1"/>
    <property type="molecule type" value="Genomic_DNA"/>
</dbReference>
<protein>
    <submittedName>
        <fullName evidence="1">Uncharacterized protein</fullName>
    </submittedName>
</protein>
<reference evidence="1 2" key="1">
    <citation type="submission" date="2011-03" db="EMBL/GenBank/DDBJ databases">
        <authorList>
            <person name="Weinstock G."/>
            <person name="Sodergren E."/>
            <person name="Clifton S."/>
            <person name="Fulton L."/>
            <person name="Fulton B."/>
            <person name="Courtney L."/>
            <person name="Fronick C."/>
            <person name="Harrison M."/>
            <person name="Strong C."/>
            <person name="Farmer C."/>
            <person name="Delahaunty K."/>
            <person name="Markovic C."/>
            <person name="Hall O."/>
            <person name="Minx P."/>
            <person name="Tomlinson C."/>
            <person name="Mitreva M."/>
            <person name="Hou S."/>
            <person name="Chen J."/>
            <person name="Wollam A."/>
            <person name="Pepin K.H."/>
            <person name="Johnson M."/>
            <person name="Bhonagiri V."/>
            <person name="Zhang X."/>
            <person name="Suruliraj S."/>
            <person name="Warren W."/>
            <person name="Chinwalla A."/>
            <person name="Mardis E.R."/>
            <person name="Wilson R.K."/>
        </authorList>
    </citation>
    <scope>NUCLEOTIDE SEQUENCE [LARGE SCALE GENOMIC DNA]</scope>
    <source>
        <strain evidence="1 2">YIT 11840</strain>
    </source>
</reference>
<dbReference type="AlphaFoldDB" id="G5SMN9"/>
<evidence type="ECO:0000313" key="2">
    <source>
        <dbReference type="Proteomes" id="UP000003598"/>
    </source>
</evidence>